<reference evidence="5 7" key="2">
    <citation type="submission" date="2018-10" db="EMBL/GenBank/DDBJ databases">
        <title>Complete genome sequence of Pseudomonas pelagia strain Kongs-67.</title>
        <authorList>
            <person name="Sinha R.K."/>
            <person name="Krishnan K."/>
        </authorList>
    </citation>
    <scope>NUCLEOTIDE SEQUENCE [LARGE SCALE GENOMIC DNA]</scope>
    <source>
        <strain evidence="5 7">Kongs-67</strain>
    </source>
</reference>
<dbReference type="PANTHER" id="PTHR37549:SF1">
    <property type="entry name" value="LIPOPROTEIN LPRI"/>
    <property type="match status" value="1"/>
</dbReference>
<dbReference type="Proteomes" id="UP000344571">
    <property type="component" value="Chromosome"/>
</dbReference>
<gene>
    <name evidence="4" type="ORF">CO192_11645</name>
    <name evidence="5" type="ORF">EAO82_12070</name>
</gene>
<feature type="chain" id="PRO_5041732136" evidence="2">
    <location>
        <begin position="21"/>
        <end position="378"/>
    </location>
</feature>
<feature type="transmembrane region" description="Helical" evidence="1">
    <location>
        <begin position="236"/>
        <end position="256"/>
    </location>
</feature>
<evidence type="ECO:0000313" key="6">
    <source>
        <dbReference type="Proteomes" id="UP000243750"/>
    </source>
</evidence>
<feature type="transmembrane region" description="Helical" evidence="1">
    <location>
        <begin position="205"/>
        <end position="224"/>
    </location>
</feature>
<evidence type="ECO:0000256" key="1">
    <source>
        <dbReference type="SAM" id="Phobius"/>
    </source>
</evidence>
<keyword evidence="2" id="KW-0732">Signal</keyword>
<dbReference type="EMBL" id="NWMT01000138">
    <property type="protein sequence ID" value="PCC99193.1"/>
    <property type="molecule type" value="Genomic_DNA"/>
</dbReference>
<evidence type="ECO:0000313" key="4">
    <source>
        <dbReference type="EMBL" id="PCC99193.1"/>
    </source>
</evidence>
<evidence type="ECO:0000256" key="2">
    <source>
        <dbReference type="SAM" id="SignalP"/>
    </source>
</evidence>
<feature type="domain" description="Lysozyme inhibitor LprI-like N-terminal" evidence="3">
    <location>
        <begin position="30"/>
        <end position="84"/>
    </location>
</feature>
<dbReference type="EMBL" id="CP033116">
    <property type="protein sequence ID" value="QFY57034.1"/>
    <property type="molecule type" value="Genomic_DNA"/>
</dbReference>
<dbReference type="Pfam" id="PF07007">
    <property type="entry name" value="LprI"/>
    <property type="match status" value="1"/>
</dbReference>
<feature type="transmembrane region" description="Helical" evidence="1">
    <location>
        <begin position="295"/>
        <end position="318"/>
    </location>
</feature>
<name>A0AA91U2B9_9GAMM</name>
<feature type="transmembrane region" description="Helical" evidence="1">
    <location>
        <begin position="268"/>
        <end position="286"/>
    </location>
</feature>
<keyword evidence="1" id="KW-0812">Transmembrane</keyword>
<dbReference type="PANTHER" id="PTHR37549">
    <property type="entry name" value="LIPOPROTEIN LPRI"/>
    <property type="match status" value="1"/>
</dbReference>
<evidence type="ECO:0000313" key="5">
    <source>
        <dbReference type="EMBL" id="QFY57034.1"/>
    </source>
</evidence>
<keyword evidence="1" id="KW-0472">Membrane</keyword>
<evidence type="ECO:0000313" key="7">
    <source>
        <dbReference type="Proteomes" id="UP000344571"/>
    </source>
</evidence>
<dbReference type="Proteomes" id="UP000243750">
    <property type="component" value="Unassembled WGS sequence"/>
</dbReference>
<evidence type="ECO:0000259" key="3">
    <source>
        <dbReference type="Pfam" id="PF07007"/>
    </source>
</evidence>
<organism evidence="4 6">
    <name type="scientific">Halopseudomonas pelagia</name>
    <dbReference type="NCBI Taxonomy" id="553151"/>
    <lineage>
        <taxon>Bacteria</taxon>
        <taxon>Pseudomonadati</taxon>
        <taxon>Pseudomonadota</taxon>
        <taxon>Gammaproteobacteria</taxon>
        <taxon>Pseudomonadales</taxon>
        <taxon>Pseudomonadaceae</taxon>
        <taxon>Halopseudomonas</taxon>
    </lineage>
</organism>
<keyword evidence="1" id="KW-1133">Transmembrane helix</keyword>
<proteinExistence type="predicted"/>
<dbReference type="InterPro" id="IPR052755">
    <property type="entry name" value="Lysozyme_Inhibitor_LprI"/>
</dbReference>
<dbReference type="RefSeq" id="WP_096346761.1">
    <property type="nucleotide sequence ID" value="NZ_NWMT01000138.1"/>
</dbReference>
<dbReference type="GO" id="GO:0005576">
    <property type="term" value="C:extracellular region"/>
    <property type="evidence" value="ECO:0007669"/>
    <property type="project" value="TreeGrafter"/>
</dbReference>
<sequence>MRMNLIVGLMVLCGLQAAQGASFDCGKASNFAERTICTVESLSLIDDQLASIYQESLLYSSDQEALRQEQRDWLRSRDACEADAICLQREMSDRHIALLGIVQQQGEDQQRVAPAVSTQSSSHSLSPATAVIEQPLVNPPGHNVTTQDLIPESNSSQLGSLAAEPIIHTAAYVPPMRGSDSPVPNFDVPIEATSNGNDQSMLLKLALKLTAVALLLIVLVSIWLHHDGRLTIYSDYTDAAYTSAAPLIGLLVYWLASWLEVPEAPAKITGIVVFAGLMVQVVKSTYQQNGMSGRFVLALVTKMAVIGVYYIIMAVLLAGMCSNGRKKGESQRAYEARCRREAREARAGMVAVTTGFVFLSGWICRDKQFTDFGRYLKP</sequence>
<feature type="signal peptide" evidence="2">
    <location>
        <begin position="1"/>
        <end position="20"/>
    </location>
</feature>
<dbReference type="Gene3D" id="1.20.1270.180">
    <property type="match status" value="1"/>
</dbReference>
<keyword evidence="7" id="KW-1185">Reference proteome</keyword>
<dbReference type="AlphaFoldDB" id="A0AA91U2B9"/>
<reference evidence="4 6" key="1">
    <citation type="submission" date="2017-09" db="EMBL/GenBank/DDBJ databases">
        <title>Bacterial and phytoplankton interrelationship in Kongsfjorden, an Arctic fjord.</title>
        <authorList>
            <person name="Sinha R."/>
            <person name="Krishnan K."/>
        </authorList>
    </citation>
    <scope>NUCLEOTIDE SEQUENCE [LARGE SCALE GENOMIC DNA]</scope>
    <source>
        <strain evidence="4 6">58</strain>
    </source>
</reference>
<protein>
    <submittedName>
        <fullName evidence="5">DUF1311 domain-containing protein</fullName>
    </submittedName>
</protein>
<dbReference type="InterPro" id="IPR009739">
    <property type="entry name" value="LprI-like_N"/>
</dbReference>
<feature type="transmembrane region" description="Helical" evidence="1">
    <location>
        <begin position="345"/>
        <end position="364"/>
    </location>
</feature>
<accession>A0AA91U2B9</accession>